<evidence type="ECO:0000256" key="1">
    <source>
        <dbReference type="ARBA" id="ARBA00012156"/>
    </source>
</evidence>
<evidence type="ECO:0000256" key="4">
    <source>
        <dbReference type="ARBA" id="ARBA00022723"/>
    </source>
</evidence>
<keyword evidence="5" id="KW-0012">Acyltransferase</keyword>
<proteinExistence type="predicted"/>
<dbReference type="GO" id="GO:0008033">
    <property type="term" value="P:tRNA processing"/>
    <property type="evidence" value="ECO:0007669"/>
    <property type="project" value="UniProtKB-KW"/>
</dbReference>
<dbReference type="GO" id="GO:0005739">
    <property type="term" value="C:mitochondrion"/>
    <property type="evidence" value="ECO:0007669"/>
    <property type="project" value="TreeGrafter"/>
</dbReference>
<keyword evidence="4" id="KW-0479">Metal-binding</keyword>
<evidence type="ECO:0000256" key="5">
    <source>
        <dbReference type="ARBA" id="ARBA00023315"/>
    </source>
</evidence>
<dbReference type="PRINTS" id="PR00789">
    <property type="entry name" value="OSIALOPTASE"/>
</dbReference>
<evidence type="ECO:0000313" key="9">
    <source>
        <dbReference type="Proteomes" id="UP000326759"/>
    </source>
</evidence>
<keyword evidence="9" id="KW-1185">Reference proteome</keyword>
<dbReference type="AlphaFoldDB" id="A0A5N5TA38"/>
<dbReference type="InterPro" id="IPR000905">
    <property type="entry name" value="Gcp-like_dom"/>
</dbReference>
<accession>A0A5N5TA38</accession>
<dbReference type="GO" id="GO:0046872">
    <property type="term" value="F:metal ion binding"/>
    <property type="evidence" value="ECO:0007669"/>
    <property type="project" value="UniProtKB-KW"/>
</dbReference>
<dbReference type="OrthoDB" id="10259622at2759"/>
<dbReference type="GO" id="GO:0061711">
    <property type="term" value="F:tRNA N(6)-L-threonylcarbamoyladenine synthase activity"/>
    <property type="evidence" value="ECO:0007669"/>
    <property type="project" value="UniProtKB-EC"/>
</dbReference>
<dbReference type="CDD" id="cd24134">
    <property type="entry name" value="ASKHA_NBD_OSGEPL1_QRI7_euk"/>
    <property type="match status" value="1"/>
</dbReference>
<evidence type="ECO:0000256" key="3">
    <source>
        <dbReference type="ARBA" id="ARBA00022694"/>
    </source>
</evidence>
<dbReference type="InterPro" id="IPR043129">
    <property type="entry name" value="ATPase_NBD"/>
</dbReference>
<dbReference type="PANTHER" id="PTHR11735:SF6">
    <property type="entry name" value="TRNA N6-ADENOSINE THREONYLCARBAMOYLTRANSFERASE, MITOCHONDRIAL"/>
    <property type="match status" value="1"/>
</dbReference>
<dbReference type="Proteomes" id="UP000326759">
    <property type="component" value="Unassembled WGS sequence"/>
</dbReference>
<gene>
    <name evidence="8" type="primary">osgepl1</name>
    <name evidence="8" type="ORF">Anas_11059</name>
</gene>
<keyword evidence="2 8" id="KW-0808">Transferase</keyword>
<reference evidence="8 9" key="1">
    <citation type="journal article" date="2019" name="PLoS Biol.">
        <title>Sex chromosomes control vertical transmission of feminizing Wolbachia symbionts in an isopod.</title>
        <authorList>
            <person name="Becking T."/>
            <person name="Chebbi M.A."/>
            <person name="Giraud I."/>
            <person name="Moumen B."/>
            <person name="Laverre T."/>
            <person name="Caubet Y."/>
            <person name="Peccoud J."/>
            <person name="Gilbert C."/>
            <person name="Cordaux R."/>
        </authorList>
    </citation>
    <scope>NUCLEOTIDE SEQUENCE [LARGE SCALE GENOMIC DNA]</scope>
    <source>
        <strain evidence="8">ANa2</strain>
        <tissue evidence="8">Whole body excluding digestive tract and cuticle</tissue>
    </source>
</reference>
<dbReference type="EMBL" id="SEYY01008966">
    <property type="protein sequence ID" value="KAB7501955.1"/>
    <property type="molecule type" value="Genomic_DNA"/>
</dbReference>
<dbReference type="SUPFAM" id="SSF53067">
    <property type="entry name" value="Actin-like ATPase domain"/>
    <property type="match status" value="1"/>
</dbReference>
<comment type="caution">
    <text evidence="8">The sequence shown here is derived from an EMBL/GenBank/DDBJ whole genome shotgun (WGS) entry which is preliminary data.</text>
</comment>
<organism evidence="8 9">
    <name type="scientific">Armadillidium nasatum</name>
    <dbReference type="NCBI Taxonomy" id="96803"/>
    <lineage>
        <taxon>Eukaryota</taxon>
        <taxon>Metazoa</taxon>
        <taxon>Ecdysozoa</taxon>
        <taxon>Arthropoda</taxon>
        <taxon>Crustacea</taxon>
        <taxon>Multicrustacea</taxon>
        <taxon>Malacostraca</taxon>
        <taxon>Eumalacostraca</taxon>
        <taxon>Peracarida</taxon>
        <taxon>Isopoda</taxon>
        <taxon>Oniscidea</taxon>
        <taxon>Crinocheta</taxon>
        <taxon>Armadillidiidae</taxon>
        <taxon>Armadillidium</taxon>
    </lineage>
</organism>
<dbReference type="EC" id="2.3.1.234" evidence="1"/>
<keyword evidence="3" id="KW-0819">tRNA processing</keyword>
<comment type="catalytic activity">
    <reaction evidence="6">
        <text>L-threonylcarbamoyladenylate + adenosine(37) in tRNA = N(6)-L-threonylcarbamoyladenosine(37) in tRNA + AMP + H(+)</text>
        <dbReference type="Rhea" id="RHEA:37059"/>
        <dbReference type="Rhea" id="RHEA-COMP:10162"/>
        <dbReference type="Rhea" id="RHEA-COMP:10163"/>
        <dbReference type="ChEBI" id="CHEBI:15378"/>
        <dbReference type="ChEBI" id="CHEBI:73682"/>
        <dbReference type="ChEBI" id="CHEBI:74411"/>
        <dbReference type="ChEBI" id="CHEBI:74418"/>
        <dbReference type="ChEBI" id="CHEBI:456215"/>
        <dbReference type="EC" id="2.3.1.234"/>
    </reaction>
</comment>
<protein>
    <recommendedName>
        <fullName evidence="1">N(6)-L-threonylcarbamoyladenine synthase</fullName>
        <ecNumber evidence="1">2.3.1.234</ecNumber>
    </recommendedName>
</protein>
<feature type="domain" description="Gcp-like" evidence="7">
    <location>
        <begin position="47"/>
        <end position="317"/>
    </location>
</feature>
<dbReference type="PANTHER" id="PTHR11735">
    <property type="entry name" value="TRNA N6-ADENOSINE THREONYLCARBAMOYLTRANSFERASE"/>
    <property type="match status" value="1"/>
</dbReference>
<dbReference type="Pfam" id="PF00814">
    <property type="entry name" value="TsaD"/>
    <property type="match status" value="1"/>
</dbReference>
<evidence type="ECO:0000256" key="6">
    <source>
        <dbReference type="ARBA" id="ARBA00048117"/>
    </source>
</evidence>
<evidence type="ECO:0000256" key="2">
    <source>
        <dbReference type="ARBA" id="ARBA00022679"/>
    </source>
</evidence>
<name>A0A5N5TA38_9CRUS</name>
<dbReference type="Gene3D" id="3.30.420.40">
    <property type="match status" value="2"/>
</dbReference>
<dbReference type="InterPro" id="IPR017861">
    <property type="entry name" value="KAE1/TsaD"/>
</dbReference>
<sequence>SSLCVLGIETSGHDTGAAVVNEHGTILGEGYYPQSGTLIFGDRLSSEAAKHHKIHIDKAVTEALRKSNIRNINTLKVGCDYGKKFALQHKLPFIPIHHMEAHALTVRMENEVKFPFVVLLVSGGHNILGIAHSINKWSILGEDKKKLGLGALIDKIAYRLSLRKLPDLSDVIGGKAFEKVAAEGNFLRYPLPPPSTERLDPSFNFSNLQSFVNEFIRKCEFNTDVEEGNVLDNVNDICASVQYASFQHLVNKTHLGFKFVELTKKIPPENRTLVISGGVASNQFLRAYFKVLCDKQGYRLIIPEPKLCTDNGVMVAWNGIEKWKAGLDILRTEEKISAVSVEPECSLGPNLSKECKSTKIPKLLHCTMEYRYLKTSK</sequence>
<evidence type="ECO:0000259" key="7">
    <source>
        <dbReference type="Pfam" id="PF00814"/>
    </source>
</evidence>
<evidence type="ECO:0000313" key="8">
    <source>
        <dbReference type="EMBL" id="KAB7501955.1"/>
    </source>
</evidence>
<feature type="non-terminal residue" evidence="8">
    <location>
        <position position="1"/>
    </location>
</feature>